<reference evidence="3" key="2">
    <citation type="submission" date="2021-04" db="EMBL/GenBank/DDBJ databases">
        <authorList>
            <person name="Gilroy R."/>
        </authorList>
    </citation>
    <scope>NUCLEOTIDE SEQUENCE</scope>
    <source>
        <strain evidence="3">ChiBcec15-1070</strain>
    </source>
</reference>
<proteinExistence type="inferred from homology"/>
<comment type="caution">
    <text evidence="3">The sequence shown here is derived from an EMBL/GenBank/DDBJ whole genome shotgun (WGS) entry which is preliminary data.</text>
</comment>
<dbReference type="GO" id="GO:0052757">
    <property type="term" value="F:chondroitin hydrolase activity"/>
    <property type="evidence" value="ECO:0007669"/>
    <property type="project" value="TreeGrafter"/>
</dbReference>
<evidence type="ECO:0000313" key="3">
    <source>
        <dbReference type="EMBL" id="HIW09869.1"/>
    </source>
</evidence>
<name>A0A9D1QC26_9BACT</name>
<dbReference type="InterPro" id="IPR008928">
    <property type="entry name" value="6-hairpin_glycosidase_sf"/>
</dbReference>
<keyword evidence="1 3" id="KW-0378">Hydrolase</keyword>
<evidence type="ECO:0000256" key="1">
    <source>
        <dbReference type="ARBA" id="ARBA00022801"/>
    </source>
</evidence>
<dbReference type="InterPro" id="IPR052369">
    <property type="entry name" value="UG_Glycosaminoglycan_Hydrolase"/>
</dbReference>
<protein>
    <submittedName>
        <fullName evidence="3">Glycoside hydrolase family 88 protein</fullName>
    </submittedName>
</protein>
<dbReference type="PANTHER" id="PTHR36845">
    <property type="entry name" value="HYDROLASE, PUTATIVE (AFU_ORTHOLOGUE AFUA_7G05090)-RELATED"/>
    <property type="match status" value="1"/>
</dbReference>
<dbReference type="Proteomes" id="UP000823926">
    <property type="component" value="Unassembled WGS sequence"/>
</dbReference>
<dbReference type="AlphaFoldDB" id="A0A9D1QC26"/>
<dbReference type="EMBL" id="DXHL01000001">
    <property type="protein sequence ID" value="HIW09869.1"/>
    <property type="molecule type" value="Genomic_DNA"/>
</dbReference>
<dbReference type="SUPFAM" id="SSF48208">
    <property type="entry name" value="Six-hairpin glycosidases"/>
    <property type="match status" value="1"/>
</dbReference>
<dbReference type="Gene3D" id="1.50.10.10">
    <property type="match status" value="1"/>
</dbReference>
<accession>A0A9D1QC26</accession>
<comment type="similarity">
    <text evidence="2">Belongs to the glycosyl hydrolase 88 family.</text>
</comment>
<dbReference type="InterPro" id="IPR012341">
    <property type="entry name" value="6hp_glycosidase-like_sf"/>
</dbReference>
<reference evidence="3" key="1">
    <citation type="journal article" date="2021" name="PeerJ">
        <title>Extensive microbial diversity within the chicken gut microbiome revealed by metagenomics and culture.</title>
        <authorList>
            <person name="Gilroy R."/>
            <person name="Ravi A."/>
            <person name="Getino M."/>
            <person name="Pursley I."/>
            <person name="Horton D.L."/>
            <person name="Alikhan N.F."/>
            <person name="Baker D."/>
            <person name="Gharbi K."/>
            <person name="Hall N."/>
            <person name="Watson M."/>
            <person name="Adriaenssens E.M."/>
            <person name="Foster-Nyarko E."/>
            <person name="Jarju S."/>
            <person name="Secka A."/>
            <person name="Antonio M."/>
            <person name="Oren A."/>
            <person name="Chaudhuri R.R."/>
            <person name="La Ragione R."/>
            <person name="Hildebrand F."/>
            <person name="Pallen M.J."/>
        </authorList>
    </citation>
    <scope>NUCLEOTIDE SEQUENCE</scope>
    <source>
        <strain evidence="3">ChiBcec15-1070</strain>
    </source>
</reference>
<dbReference type="PANTHER" id="PTHR36845:SF1">
    <property type="entry name" value="HYDROLASE, PUTATIVE (AFU_ORTHOLOGUE AFUA_7G05090)-RELATED"/>
    <property type="match status" value="1"/>
</dbReference>
<evidence type="ECO:0000256" key="2">
    <source>
        <dbReference type="ARBA" id="ARBA00038358"/>
    </source>
</evidence>
<gene>
    <name evidence="3" type="ORF">H9888_00050</name>
</gene>
<organism evidence="3 4">
    <name type="scientific">Candidatus Rikenella faecigallinarum</name>
    <dbReference type="NCBI Taxonomy" id="2838745"/>
    <lineage>
        <taxon>Bacteria</taxon>
        <taxon>Pseudomonadati</taxon>
        <taxon>Bacteroidota</taxon>
        <taxon>Bacteroidia</taxon>
        <taxon>Bacteroidales</taxon>
        <taxon>Rikenellaceae</taxon>
        <taxon>Rikenella</taxon>
    </lineage>
</organism>
<dbReference type="GO" id="GO:0000272">
    <property type="term" value="P:polysaccharide catabolic process"/>
    <property type="evidence" value="ECO:0007669"/>
    <property type="project" value="TreeGrafter"/>
</dbReference>
<evidence type="ECO:0000313" key="4">
    <source>
        <dbReference type="Proteomes" id="UP000823926"/>
    </source>
</evidence>
<sequence length="355" mass="40924">MVDTMNTFRQIPSPRTTDEQGRLVFTTLDDWTSGFFPGTLWYLYELSGDSVWLQPAIHYTEGMERIKYYRGNHDIGFMIYCSFGNGLRLTQKADYKDVIVTAARTLCERYRPGAGVIQSWPRQRGWDCPVIIDNMMNLELLFEATRMSGDSSFWNIAVSHADQTLKHHYRPDMSCYHVVDYDSETGAVRSRVTAQGYADSSAWARGQAWGLYGYTMCYRYTRDPRYLKQAEAIARFIFTHPNLPKDLIPYWDYDVPNIEQEPRDASAAAITASALYELSTYVNAKEAKQYKKLADRIIKSLSSPNYRATLSTNGYFILMHSTGNKPGPNEVDVPLVYADYYFLEALKRKRDLEQK</sequence>